<feature type="repeat" description="RCC1" evidence="2">
    <location>
        <begin position="164"/>
        <end position="223"/>
    </location>
</feature>
<dbReference type="Gene3D" id="2.130.10.30">
    <property type="entry name" value="Regulator of chromosome condensation 1/beta-lactamase-inhibitor protein II"/>
    <property type="match status" value="2"/>
</dbReference>
<reference evidence="4" key="1">
    <citation type="journal article" date="2019" name="Plant J.">
        <title>Chlorella vulgaris genome assembly and annotation reveals the molecular basis for metabolic acclimation to high light conditions.</title>
        <authorList>
            <person name="Cecchin M."/>
            <person name="Marcolungo L."/>
            <person name="Rossato M."/>
            <person name="Girolomoni L."/>
            <person name="Cosentino E."/>
            <person name="Cuine S."/>
            <person name="Li-Beisson Y."/>
            <person name="Delledonne M."/>
            <person name="Ballottari M."/>
        </authorList>
    </citation>
    <scope>NUCLEOTIDE SEQUENCE</scope>
    <source>
        <strain evidence="4">211/11P</strain>
    </source>
</reference>
<protein>
    <recommendedName>
        <fullName evidence="3">RCC1-like domain-containing protein</fullName>
    </recommendedName>
</protein>
<gene>
    <name evidence="4" type="ORF">D9Q98_001942</name>
</gene>
<evidence type="ECO:0000256" key="2">
    <source>
        <dbReference type="PROSITE-ProRule" id="PRU00235"/>
    </source>
</evidence>
<feature type="repeat" description="RCC1" evidence="2">
    <location>
        <begin position="5"/>
        <end position="59"/>
    </location>
</feature>
<dbReference type="InterPro" id="IPR009091">
    <property type="entry name" value="RCC1/BLIP-II"/>
</dbReference>
<evidence type="ECO:0000259" key="3">
    <source>
        <dbReference type="Pfam" id="PF25390"/>
    </source>
</evidence>
<feature type="repeat" description="RCC1" evidence="2">
    <location>
        <begin position="224"/>
        <end position="274"/>
    </location>
</feature>
<proteinExistence type="predicted"/>
<sequence length="413" mass="43164">MAARRVLVTLGNGDCGRLGHSMLDHASEELPRVVRALLGAPPLRAVAAGGAHTVVADEQGSVYSWGLNDKGQLGHDRDDNEVGLPGEVPVPERVTAVAAGNFHTLCVGESGNVWSFGCNGNGQLGLGTDAVLVREPRLVKTLQDAKVVAVAAGMQHSLALTAGGEVYSWGNAANGRLGHGSAAKRKLFGASIEFKPRLIRAFEALRVAQISAGQMHSAAVSAAGDAFLWGYGRFHQLGFGDAEDLGTPTALPPLKGSTAALACGSLHTLALQHGGTVLAWGANQNGVLGLGHEKNQQPQRPSKVPGILAEQISAGWKHSAAVMGSGRLFTWGWGGSQGTSLSFEGRTGTGGQLGHGNDFDYWSPQEVAWLQLTETDWLKQQQEDGSLAWKVQQVSCGLNHTAAIVEISPGFVC</sequence>
<dbReference type="Proteomes" id="UP001055712">
    <property type="component" value="Unassembled WGS sequence"/>
</dbReference>
<dbReference type="InterPro" id="IPR000408">
    <property type="entry name" value="Reg_chr_condens"/>
</dbReference>
<feature type="domain" description="RCC1-like" evidence="3">
    <location>
        <begin position="7"/>
        <end position="403"/>
    </location>
</feature>
<dbReference type="PANTHER" id="PTHR22870:SF395">
    <property type="entry name" value="UVB-RESISTANCE PROTEIN UVR8-RELATED"/>
    <property type="match status" value="1"/>
</dbReference>
<feature type="repeat" description="RCC1" evidence="2">
    <location>
        <begin position="275"/>
        <end position="325"/>
    </location>
</feature>
<dbReference type="PRINTS" id="PR00633">
    <property type="entry name" value="RCCNDNSATION"/>
</dbReference>
<accession>A0A9D4YZS9</accession>
<evidence type="ECO:0000313" key="4">
    <source>
        <dbReference type="EMBL" id="KAI3435884.1"/>
    </source>
</evidence>
<dbReference type="PANTHER" id="PTHR22870">
    <property type="entry name" value="REGULATOR OF CHROMOSOME CONDENSATION"/>
    <property type="match status" value="1"/>
</dbReference>
<dbReference type="EMBL" id="SIDB01000002">
    <property type="protein sequence ID" value="KAI3435884.1"/>
    <property type="molecule type" value="Genomic_DNA"/>
</dbReference>
<name>A0A9D4YZS9_CHLVU</name>
<keyword evidence="5" id="KW-1185">Reference proteome</keyword>
<feature type="repeat" description="RCC1" evidence="2">
    <location>
        <begin position="60"/>
        <end position="110"/>
    </location>
</feature>
<dbReference type="InterPro" id="IPR058923">
    <property type="entry name" value="RCC1-like_dom"/>
</dbReference>
<comment type="caution">
    <text evidence="4">The sequence shown here is derived from an EMBL/GenBank/DDBJ whole genome shotgun (WGS) entry which is preliminary data.</text>
</comment>
<dbReference type="OrthoDB" id="526307at2759"/>
<reference evidence="4" key="2">
    <citation type="submission" date="2020-11" db="EMBL/GenBank/DDBJ databases">
        <authorList>
            <person name="Cecchin M."/>
            <person name="Marcolungo L."/>
            <person name="Rossato M."/>
            <person name="Girolomoni L."/>
            <person name="Cosentino E."/>
            <person name="Cuine S."/>
            <person name="Li-Beisson Y."/>
            <person name="Delledonne M."/>
            <person name="Ballottari M."/>
        </authorList>
    </citation>
    <scope>NUCLEOTIDE SEQUENCE</scope>
    <source>
        <strain evidence="4">211/11P</strain>
        <tissue evidence="4">Whole cell</tissue>
    </source>
</reference>
<dbReference type="PROSITE" id="PS00626">
    <property type="entry name" value="RCC1_2"/>
    <property type="match status" value="6"/>
</dbReference>
<evidence type="ECO:0000313" key="5">
    <source>
        <dbReference type="Proteomes" id="UP001055712"/>
    </source>
</evidence>
<evidence type="ECO:0000256" key="1">
    <source>
        <dbReference type="ARBA" id="ARBA00022737"/>
    </source>
</evidence>
<dbReference type="Pfam" id="PF25390">
    <property type="entry name" value="WD40_RLD"/>
    <property type="match status" value="1"/>
</dbReference>
<feature type="repeat" description="RCC1" evidence="2">
    <location>
        <begin position="111"/>
        <end position="163"/>
    </location>
</feature>
<dbReference type="SUPFAM" id="SSF50985">
    <property type="entry name" value="RCC1/BLIP-II"/>
    <property type="match status" value="2"/>
</dbReference>
<keyword evidence="1" id="KW-0677">Repeat</keyword>
<dbReference type="PROSITE" id="PS50012">
    <property type="entry name" value="RCC1_3"/>
    <property type="match status" value="7"/>
</dbReference>
<dbReference type="AlphaFoldDB" id="A0A9D4YZS9"/>
<feature type="repeat" description="RCC1" evidence="2">
    <location>
        <begin position="326"/>
        <end position="407"/>
    </location>
</feature>
<dbReference type="InterPro" id="IPR051210">
    <property type="entry name" value="Ub_ligase/GEF_domain"/>
</dbReference>
<organism evidence="4 5">
    <name type="scientific">Chlorella vulgaris</name>
    <name type="common">Green alga</name>
    <dbReference type="NCBI Taxonomy" id="3077"/>
    <lineage>
        <taxon>Eukaryota</taxon>
        <taxon>Viridiplantae</taxon>
        <taxon>Chlorophyta</taxon>
        <taxon>core chlorophytes</taxon>
        <taxon>Trebouxiophyceae</taxon>
        <taxon>Chlorellales</taxon>
        <taxon>Chlorellaceae</taxon>
        <taxon>Chlorella clade</taxon>
        <taxon>Chlorella</taxon>
    </lineage>
</organism>